<feature type="compositionally biased region" description="Low complexity" evidence="1">
    <location>
        <begin position="417"/>
        <end position="429"/>
    </location>
</feature>
<evidence type="ECO:0000313" key="2">
    <source>
        <dbReference type="EnsemblMetazoa" id="AMIN010526-PA"/>
    </source>
</evidence>
<feature type="region of interest" description="Disordered" evidence="1">
    <location>
        <begin position="251"/>
        <end position="370"/>
    </location>
</feature>
<feature type="compositionally biased region" description="Polar residues" evidence="1">
    <location>
        <begin position="260"/>
        <end position="269"/>
    </location>
</feature>
<name>A0A182WJH2_9DIPT</name>
<feature type="compositionally biased region" description="Polar residues" evidence="1">
    <location>
        <begin position="1019"/>
        <end position="1031"/>
    </location>
</feature>
<dbReference type="EnsemblMetazoa" id="AMIN010526-RA">
    <property type="protein sequence ID" value="AMIN010526-PA"/>
    <property type="gene ID" value="AMIN010526"/>
</dbReference>
<evidence type="ECO:0000313" key="3">
    <source>
        <dbReference type="Proteomes" id="UP000075920"/>
    </source>
</evidence>
<feature type="compositionally biased region" description="Polar residues" evidence="1">
    <location>
        <begin position="492"/>
        <end position="501"/>
    </location>
</feature>
<feature type="region of interest" description="Disordered" evidence="1">
    <location>
        <begin position="949"/>
        <end position="969"/>
    </location>
</feature>
<feature type="compositionally biased region" description="Low complexity" evidence="1">
    <location>
        <begin position="1032"/>
        <end position="1048"/>
    </location>
</feature>
<feature type="compositionally biased region" description="Low complexity" evidence="1">
    <location>
        <begin position="607"/>
        <end position="629"/>
    </location>
</feature>
<feature type="compositionally biased region" description="Low complexity" evidence="1">
    <location>
        <begin position="949"/>
        <end position="968"/>
    </location>
</feature>
<feature type="compositionally biased region" description="Basic residues" evidence="1">
    <location>
        <begin position="448"/>
        <end position="458"/>
    </location>
</feature>
<feature type="region of interest" description="Disordered" evidence="1">
    <location>
        <begin position="605"/>
        <end position="645"/>
    </location>
</feature>
<feature type="region of interest" description="Disordered" evidence="1">
    <location>
        <begin position="83"/>
        <end position="109"/>
    </location>
</feature>
<feature type="compositionally biased region" description="Low complexity" evidence="1">
    <location>
        <begin position="705"/>
        <end position="730"/>
    </location>
</feature>
<dbReference type="Proteomes" id="UP000075920">
    <property type="component" value="Unassembled WGS sequence"/>
</dbReference>
<reference evidence="2" key="2">
    <citation type="submission" date="2020-05" db="UniProtKB">
        <authorList>
            <consortium name="EnsemblMetazoa"/>
        </authorList>
    </citation>
    <scope>IDENTIFICATION</scope>
    <source>
        <strain evidence="2">MINIMUS1</strain>
    </source>
</reference>
<reference evidence="3" key="1">
    <citation type="submission" date="2013-03" db="EMBL/GenBank/DDBJ databases">
        <title>The Genome Sequence of Anopheles minimus MINIMUS1.</title>
        <authorList>
            <consortium name="The Broad Institute Genomics Platform"/>
            <person name="Neafsey D.E."/>
            <person name="Walton C."/>
            <person name="Walker B."/>
            <person name="Young S.K."/>
            <person name="Zeng Q."/>
            <person name="Gargeya S."/>
            <person name="Fitzgerald M."/>
            <person name="Haas B."/>
            <person name="Abouelleil A."/>
            <person name="Allen A.W."/>
            <person name="Alvarado L."/>
            <person name="Arachchi H.M."/>
            <person name="Berlin A.M."/>
            <person name="Chapman S.B."/>
            <person name="Gainer-Dewar J."/>
            <person name="Goldberg J."/>
            <person name="Griggs A."/>
            <person name="Gujja S."/>
            <person name="Hansen M."/>
            <person name="Howarth C."/>
            <person name="Imamovic A."/>
            <person name="Ireland A."/>
            <person name="Larimer J."/>
            <person name="McCowan C."/>
            <person name="Murphy C."/>
            <person name="Pearson M."/>
            <person name="Poon T.W."/>
            <person name="Priest M."/>
            <person name="Roberts A."/>
            <person name="Saif S."/>
            <person name="Shea T."/>
            <person name="Sisk P."/>
            <person name="Sykes S."/>
            <person name="Wortman J."/>
            <person name="Nusbaum C."/>
            <person name="Birren B."/>
        </authorList>
    </citation>
    <scope>NUCLEOTIDE SEQUENCE [LARGE SCALE GENOMIC DNA]</scope>
    <source>
        <strain evidence="3">MINIMUS1</strain>
    </source>
</reference>
<feature type="region of interest" description="Disordered" evidence="1">
    <location>
        <begin position="1076"/>
        <end position="1104"/>
    </location>
</feature>
<feature type="region of interest" description="Disordered" evidence="1">
    <location>
        <begin position="412"/>
        <end position="517"/>
    </location>
</feature>
<dbReference type="VEuPathDB" id="VectorBase:AMIN010526"/>
<feature type="compositionally biased region" description="Polar residues" evidence="1">
    <location>
        <begin position="1002"/>
        <end position="1012"/>
    </location>
</feature>
<evidence type="ECO:0000256" key="1">
    <source>
        <dbReference type="SAM" id="MobiDB-lite"/>
    </source>
</evidence>
<dbReference type="STRING" id="112268.A0A182WJH2"/>
<feature type="compositionally biased region" description="Polar residues" evidence="1">
    <location>
        <begin position="1049"/>
        <end position="1063"/>
    </location>
</feature>
<organism evidence="2 3">
    <name type="scientific">Anopheles minimus</name>
    <dbReference type="NCBI Taxonomy" id="112268"/>
    <lineage>
        <taxon>Eukaryota</taxon>
        <taxon>Metazoa</taxon>
        <taxon>Ecdysozoa</taxon>
        <taxon>Arthropoda</taxon>
        <taxon>Hexapoda</taxon>
        <taxon>Insecta</taxon>
        <taxon>Pterygota</taxon>
        <taxon>Neoptera</taxon>
        <taxon>Endopterygota</taxon>
        <taxon>Diptera</taxon>
        <taxon>Nematocera</taxon>
        <taxon>Culicoidea</taxon>
        <taxon>Culicidae</taxon>
        <taxon>Anophelinae</taxon>
        <taxon>Anopheles</taxon>
    </lineage>
</organism>
<feature type="region of interest" description="Disordered" evidence="1">
    <location>
        <begin position="1"/>
        <end position="31"/>
    </location>
</feature>
<keyword evidence="3" id="KW-1185">Reference proteome</keyword>
<feature type="compositionally biased region" description="Low complexity" evidence="1">
    <location>
        <begin position="270"/>
        <end position="283"/>
    </location>
</feature>
<feature type="region of interest" description="Disordered" evidence="1">
    <location>
        <begin position="1002"/>
        <end position="1064"/>
    </location>
</feature>
<feature type="region of interest" description="Disordered" evidence="1">
    <location>
        <begin position="704"/>
        <end position="772"/>
    </location>
</feature>
<dbReference type="AlphaFoldDB" id="A0A182WJH2"/>
<feature type="compositionally biased region" description="Polar residues" evidence="1">
    <location>
        <begin position="630"/>
        <end position="645"/>
    </location>
</feature>
<feature type="compositionally biased region" description="Pro residues" evidence="1">
    <location>
        <begin position="1087"/>
        <end position="1096"/>
    </location>
</feature>
<proteinExistence type="predicted"/>
<protein>
    <submittedName>
        <fullName evidence="2">Uncharacterized protein</fullName>
    </submittedName>
</protein>
<feature type="compositionally biased region" description="Low complexity" evidence="1">
    <location>
        <begin position="459"/>
        <end position="470"/>
    </location>
</feature>
<accession>A0A182WJH2</accession>
<feature type="compositionally biased region" description="Basic residues" evidence="1">
    <location>
        <begin position="285"/>
        <end position="309"/>
    </location>
</feature>
<feature type="region of interest" description="Disordered" evidence="1">
    <location>
        <begin position="199"/>
        <end position="228"/>
    </location>
</feature>
<feature type="compositionally biased region" description="Acidic residues" evidence="1">
    <location>
        <begin position="351"/>
        <end position="360"/>
    </location>
</feature>
<sequence>MGPYPLSDHNLLDPSSKTMDGEMGPYPLSDSSNLLGPTSKYVGVGMLGYTVPSAGYGGVPMNYGTTTAGTVGQTVAISTNCSPMPLRRTRQSGRSTAAAAAAPPPPVAHGNASYGYQTGASEGIPVRDSFRRHSAHGRIVLSVTRFRLPYSSYPLHELDTWTLAFPCGSRHTPHPSVVPKAQEILKIELPPVRPITVISSNSFDPSVPPGDATLSDGGGDPSSPMLGCDHRCPLGSTVSLHTLAGTGRRTVAERHGLSHSRISLRSETTGSSSYGGAAGAESSGGHHHHHHHHHHAHHAHRGHSHRRHSASQQSPRCTHHRQHQSSELQHHHQEDTGGEEEEIVRRRQHEEEEEEEEEEVAGTTATICTEDERNAGDSASTMYAENCHCSRGNLATTDDDDEIQQYFVVDQPPPQQQPQQQQQQYPSQQMSSLQRNLSRRPSVSSSHRSARSTPRSRRVTTPLSGGSCCSHHSHHSQPAPVGSAGPYGSVQHGPQSPTALSRRTLPDSGGSNATISNFNINPARFQCSYYTADESENSYCSISGENIRQIQAQTAIQHQLDREEQRQRLQPLPLAGLGAPVGEGLINDNDSQQDIASLNESLLSTVGSTSSDQPGGSTTTTTSTTTSTTQRQLQQVHGTPKSAGSQLVLTPSKITIENIGQLSEIGTANYEFDDLDINIPEIFQSPSKIKWSFLANLDENKSNKSRISSVSSLVDAGSSTRGRSGTESGGADVSETASDNEYSPNRIRRRRPEPLPVGEPSHASGAGIQTSSSSCKIEELLKKSSPSASASDFKTVSIWRAENGDEGNAIIFHHESEIVENCCTNHFLDHSSYDVCRVDNCDYLIKSSDTDNAGTKRTSSCGSLCKSEERLNNTIMPSTTIAGVGTKQLELKQRNIFTSTLAGTTTTSASMTSACGATIPLSATTTTVYSIISPDLKRFEKQTNLNRNSVNLSQNLPPSSPSSSSTSSIFAGNYGSTLYRNINQQQQQQQNQSSEHDKLLNTSTVSRGSSQRSRLHTAPASTISRSATSSLQRSGRQPSGPPSGSGAPFNNQSNNYPSSTLDRSTLGARTLSTMSLGFSDTRRDPNTPQPGDPTAPPFSITGGSESAATSAATAAAAAATQFYNKSYHYNLTAQNQLYFQAFSNLVREQEQQQNCEFHQAQPQTPSPQPQPSCPQCYEYYGCQAQYYANATNEADNEFAECNAGGSGGVVLRRGGWRRNVGTTLRINGLVRVVRTRARKCADYIRQKEHQSNNRFRRRK</sequence>